<evidence type="ECO:0000256" key="4">
    <source>
        <dbReference type="ARBA" id="ARBA00023295"/>
    </source>
</evidence>
<dbReference type="GeneID" id="5889720"/>
<evidence type="ECO:0000256" key="5">
    <source>
        <dbReference type="PROSITE-ProRule" id="PRU00779"/>
    </source>
</evidence>
<evidence type="ECO:0000256" key="7">
    <source>
        <dbReference type="SAM" id="SignalP"/>
    </source>
</evidence>
<dbReference type="InterPro" id="IPR018087">
    <property type="entry name" value="Glyco_hydro_5_CS"/>
</dbReference>
<dbReference type="GO" id="GO:0005615">
    <property type="term" value="C:extracellular space"/>
    <property type="evidence" value="ECO:0000318"/>
    <property type="project" value="GO_Central"/>
</dbReference>
<dbReference type="Pfam" id="PF00088">
    <property type="entry name" value="Trefoil"/>
    <property type="match status" value="1"/>
</dbReference>
<gene>
    <name evidence="9" type="ORF">MONBRDRAFT_24383</name>
</gene>
<keyword evidence="7" id="KW-0732">Signal</keyword>
<dbReference type="SUPFAM" id="SSF51445">
    <property type="entry name" value="(Trans)glycosidases"/>
    <property type="match status" value="1"/>
</dbReference>
<dbReference type="Gene3D" id="3.20.20.80">
    <property type="entry name" value="Glycosidases"/>
    <property type="match status" value="1"/>
</dbReference>
<evidence type="ECO:0000256" key="2">
    <source>
        <dbReference type="ARBA" id="ARBA00022801"/>
    </source>
</evidence>
<evidence type="ECO:0000256" key="1">
    <source>
        <dbReference type="ARBA" id="ARBA00005641"/>
    </source>
</evidence>
<keyword evidence="4 6" id="KW-0326">Glycosidase</keyword>
<dbReference type="CDD" id="cd00111">
    <property type="entry name" value="Trefoil"/>
    <property type="match status" value="1"/>
</dbReference>
<name>A9UW91_MONBE</name>
<dbReference type="InParanoid" id="A9UW91"/>
<sequence length="522" mass="56161">MSSHAPGWMLLAAALLLAHGHLPLARAADLGPLVWGANIHFSGGGLPGEVEQIARAIKIVRMDFGWGSTERTKGVYDFSAFDELLGNMSSQGVRNYWILDYGNALYTNDSNTAPATDEAIQAFAKWSAAAMTHFQGHNVIWELYNEPNIPTQSQYASGVGAWFPYANATTYMRLYHAVMSAKTAAGKSAAPLSFTLARLFQSCDLICVGTDPGLDDVSLVAPASAGIPTDFLVACFEQGMLDTVDGVSLHPYRAETPETVMADYAALRALMKNYTSRDVPLISGEWGYSTCANATTQEPMICNHGAYTGQNTLRGQAKFLVRQWLINALESIPVSIYYDWRNGGGDTTEGEQNFGITYSNYNNASLPFVPKPAYTAAVVLQEQINSSTFSTRIDAFNTSGGEPDSNAFALAFAGGDKLASDLNFVIKCMRVCVCVGGGGGGGISEQQCVARGCCYLPDQTAHPWCNFPGIGNFSGSISFTTSANTTYSRVSMLGEKLDSVTTNSDGHVTVVVDDEPQYWTRT</sequence>
<evidence type="ECO:0000256" key="3">
    <source>
        <dbReference type="ARBA" id="ARBA00023157"/>
    </source>
</evidence>
<organism evidence="9 10">
    <name type="scientific">Monosiga brevicollis</name>
    <name type="common">Choanoflagellate</name>
    <dbReference type="NCBI Taxonomy" id="81824"/>
    <lineage>
        <taxon>Eukaryota</taxon>
        <taxon>Choanoflagellata</taxon>
        <taxon>Craspedida</taxon>
        <taxon>Salpingoecidae</taxon>
        <taxon>Monosiga</taxon>
    </lineage>
</organism>
<dbReference type="InterPro" id="IPR051923">
    <property type="entry name" value="Glycosyl_Hydrolase_39"/>
</dbReference>
<dbReference type="InterPro" id="IPR000519">
    <property type="entry name" value="P_trefoil_dom"/>
</dbReference>
<dbReference type="PROSITE" id="PS51448">
    <property type="entry name" value="P_TREFOIL_2"/>
    <property type="match status" value="1"/>
</dbReference>
<dbReference type="SUPFAM" id="SSF57492">
    <property type="entry name" value="Trefoil"/>
    <property type="match status" value="1"/>
</dbReference>
<dbReference type="Pfam" id="PF00150">
    <property type="entry name" value="Cellulase"/>
    <property type="match status" value="1"/>
</dbReference>
<dbReference type="KEGG" id="mbr:MONBRDRAFT_24383"/>
<dbReference type="PANTHER" id="PTHR12631">
    <property type="entry name" value="ALPHA-L-IDURONIDASE"/>
    <property type="match status" value="1"/>
</dbReference>
<dbReference type="Gene3D" id="4.10.110.10">
    <property type="entry name" value="Spasmolytic Protein, domain 1"/>
    <property type="match status" value="1"/>
</dbReference>
<comment type="caution">
    <text evidence="5">Lacks conserved residue(s) required for the propagation of feature annotation.</text>
</comment>
<reference evidence="9 10" key="1">
    <citation type="journal article" date="2008" name="Nature">
        <title>The genome of the choanoflagellate Monosiga brevicollis and the origin of metazoans.</title>
        <authorList>
            <consortium name="JGI Sequencing"/>
            <person name="King N."/>
            <person name="Westbrook M.J."/>
            <person name="Young S.L."/>
            <person name="Kuo A."/>
            <person name="Abedin M."/>
            <person name="Chapman J."/>
            <person name="Fairclough S."/>
            <person name="Hellsten U."/>
            <person name="Isogai Y."/>
            <person name="Letunic I."/>
            <person name="Marr M."/>
            <person name="Pincus D."/>
            <person name="Putnam N."/>
            <person name="Rokas A."/>
            <person name="Wright K.J."/>
            <person name="Zuzow R."/>
            <person name="Dirks W."/>
            <person name="Good M."/>
            <person name="Goodstein D."/>
            <person name="Lemons D."/>
            <person name="Li W."/>
            <person name="Lyons J.B."/>
            <person name="Morris A."/>
            <person name="Nichols S."/>
            <person name="Richter D.J."/>
            <person name="Salamov A."/>
            <person name="Bork P."/>
            <person name="Lim W.A."/>
            <person name="Manning G."/>
            <person name="Miller W.T."/>
            <person name="McGinnis W."/>
            <person name="Shapiro H."/>
            <person name="Tjian R."/>
            <person name="Grigoriev I.V."/>
            <person name="Rokhsar D."/>
        </authorList>
    </citation>
    <scope>NUCLEOTIDE SEQUENCE [LARGE SCALE GENOMIC DNA]</scope>
    <source>
        <strain evidence="10">MX1 / ATCC 50154</strain>
    </source>
</reference>
<dbReference type="eggNOG" id="ENOG502SUEM">
    <property type="taxonomic scope" value="Eukaryota"/>
</dbReference>
<evidence type="ECO:0000313" key="9">
    <source>
        <dbReference type="EMBL" id="EDQ90724.1"/>
    </source>
</evidence>
<keyword evidence="2 6" id="KW-0378">Hydrolase</keyword>
<dbReference type="RefSeq" id="XP_001744775.1">
    <property type="nucleotide sequence ID" value="XM_001744723.1"/>
</dbReference>
<comment type="similarity">
    <text evidence="1 6">Belongs to the glycosyl hydrolase 5 (cellulase A) family.</text>
</comment>
<feature type="domain" description="P-type" evidence="8">
    <location>
        <begin position="416"/>
        <end position="469"/>
    </location>
</feature>
<keyword evidence="10" id="KW-1185">Reference proteome</keyword>
<dbReference type="Proteomes" id="UP000001357">
    <property type="component" value="Unassembled WGS sequence"/>
</dbReference>
<dbReference type="AlphaFoldDB" id="A9UW91"/>
<evidence type="ECO:0000256" key="6">
    <source>
        <dbReference type="RuleBase" id="RU361153"/>
    </source>
</evidence>
<dbReference type="PANTHER" id="PTHR12631:SF10">
    <property type="entry name" value="BETA-XYLOSIDASE-LIKE PROTEIN-RELATED"/>
    <property type="match status" value="1"/>
</dbReference>
<dbReference type="FunFam" id="3.20.20.80:FF:000388">
    <property type="entry name" value="Predicted protein"/>
    <property type="match status" value="1"/>
</dbReference>
<dbReference type="InterPro" id="IPR017853">
    <property type="entry name" value="GH"/>
</dbReference>
<keyword evidence="3 5" id="KW-1015">Disulfide bond</keyword>
<dbReference type="EMBL" id="CH991547">
    <property type="protein sequence ID" value="EDQ90724.1"/>
    <property type="molecule type" value="Genomic_DNA"/>
</dbReference>
<dbReference type="InterPro" id="IPR001547">
    <property type="entry name" value="Glyco_hydro_5"/>
</dbReference>
<dbReference type="GO" id="GO:0004553">
    <property type="term" value="F:hydrolase activity, hydrolyzing O-glycosyl compounds"/>
    <property type="evidence" value="ECO:0007669"/>
    <property type="project" value="InterPro"/>
</dbReference>
<feature type="chain" id="PRO_5002744468" description="P-type domain-containing protein" evidence="7">
    <location>
        <begin position="28"/>
        <end position="522"/>
    </location>
</feature>
<feature type="disulfide bond" evidence="5">
    <location>
        <begin position="448"/>
        <end position="465"/>
    </location>
</feature>
<feature type="signal peptide" evidence="7">
    <location>
        <begin position="1"/>
        <end position="27"/>
    </location>
</feature>
<dbReference type="GO" id="GO:0000272">
    <property type="term" value="P:polysaccharide catabolic process"/>
    <property type="evidence" value="ECO:0007669"/>
    <property type="project" value="InterPro"/>
</dbReference>
<dbReference type="InterPro" id="IPR044913">
    <property type="entry name" value="P_trefoil_dom_sf"/>
</dbReference>
<evidence type="ECO:0000313" key="10">
    <source>
        <dbReference type="Proteomes" id="UP000001357"/>
    </source>
</evidence>
<proteinExistence type="inferred from homology"/>
<accession>A9UW91</accession>
<evidence type="ECO:0000259" key="8">
    <source>
        <dbReference type="PROSITE" id="PS51448"/>
    </source>
</evidence>
<protein>
    <recommendedName>
        <fullName evidence="8">P-type domain-containing protein</fullName>
    </recommendedName>
</protein>
<dbReference type="PROSITE" id="PS00659">
    <property type="entry name" value="GLYCOSYL_HYDROL_F5"/>
    <property type="match status" value="1"/>
</dbReference>